<evidence type="ECO:0000256" key="1">
    <source>
        <dbReference type="SAM" id="MobiDB-lite"/>
    </source>
</evidence>
<dbReference type="InterPro" id="IPR001447">
    <property type="entry name" value="Arylamine_N-AcTrfase"/>
</dbReference>
<dbReference type="Pfam" id="PF00797">
    <property type="entry name" value="Acetyltransf_2"/>
    <property type="match status" value="1"/>
</dbReference>
<accession>A0A432JIG3</accession>
<organism evidence="2">
    <name type="scientific">Billgrantia gudaonensis</name>
    <dbReference type="NCBI Taxonomy" id="376427"/>
    <lineage>
        <taxon>Bacteria</taxon>
        <taxon>Pseudomonadati</taxon>
        <taxon>Pseudomonadota</taxon>
        <taxon>Gammaproteobacteria</taxon>
        <taxon>Oceanospirillales</taxon>
        <taxon>Halomonadaceae</taxon>
        <taxon>Billgrantia</taxon>
    </lineage>
</organism>
<feature type="region of interest" description="Disordered" evidence="1">
    <location>
        <begin position="102"/>
        <end position="147"/>
    </location>
</feature>
<proteinExistence type="predicted"/>
<protein>
    <submittedName>
        <fullName evidence="2">Uncharacterized protein</fullName>
    </submittedName>
</protein>
<dbReference type="Gene3D" id="2.40.128.150">
    <property type="entry name" value="Cysteine proteinases"/>
    <property type="match status" value="1"/>
</dbReference>
<dbReference type="GO" id="GO:0016407">
    <property type="term" value="F:acetyltransferase activity"/>
    <property type="evidence" value="ECO:0007669"/>
    <property type="project" value="InterPro"/>
</dbReference>
<name>A0A432JIG3_9GAMM</name>
<sequence>MLVGEEARRITAMNHTMLAVTVEGRDWLVDVGVGNVGRVSRCRSGRMSRCATAVGSIAGRSPWGSGCCGIGATMAGSISTSSAIRLTTVPMPRPITIMSPITRTRPSCGVSWPSTTVRGGTPGTRRPELTVERPGPSGTSRAAGRRASRVLRERFGLALDPEQEARLLSRAESLAASVAGERLGTGTVTGR</sequence>
<reference evidence="2" key="1">
    <citation type="submission" date="2018-12" db="EMBL/GenBank/DDBJ databases">
        <authorList>
            <person name="Jadhav K."/>
            <person name="Kushwaha B."/>
            <person name="Jadhav I."/>
        </authorList>
    </citation>
    <scope>NUCLEOTIDE SEQUENCE [LARGE SCALE GENOMIC DNA]</scope>
    <source>
        <strain evidence="2">SBS 10</strain>
    </source>
</reference>
<dbReference type="AlphaFoldDB" id="A0A432JIG3"/>
<gene>
    <name evidence="2" type="ORF">DSL92_07165</name>
</gene>
<evidence type="ECO:0000313" key="2">
    <source>
        <dbReference type="EMBL" id="RUA22176.1"/>
    </source>
</evidence>
<dbReference type="EMBL" id="RXHI01000022">
    <property type="protein sequence ID" value="RUA22176.1"/>
    <property type="molecule type" value="Genomic_DNA"/>
</dbReference>
<comment type="caution">
    <text evidence="2">The sequence shown here is derived from an EMBL/GenBank/DDBJ whole genome shotgun (WGS) entry which is preliminary data.</text>
</comment>